<dbReference type="EMBL" id="AFZG01000055">
    <property type="protein sequence ID" value="EHL17803.1"/>
    <property type="molecule type" value="Genomic_DNA"/>
</dbReference>
<evidence type="ECO:0000313" key="2">
    <source>
        <dbReference type="Proteomes" id="UP000003379"/>
    </source>
</evidence>
<accession>G9XF08</accession>
<name>G9XF08_9FIRM</name>
<reference evidence="1 2" key="1">
    <citation type="submission" date="2011-08" db="EMBL/GenBank/DDBJ databases">
        <title>The Genome Sequence of Eubacteriaceae bacterium CM5.</title>
        <authorList>
            <consortium name="The Broad Institute Genome Sequencing Platform"/>
            <person name="Earl A."/>
            <person name="Ward D."/>
            <person name="Feldgarden M."/>
            <person name="Gevers D."/>
            <person name="Sizova M."/>
            <person name="Hazen A."/>
            <person name="Epstein S."/>
            <person name="Young S.K."/>
            <person name="Zeng Q."/>
            <person name="Gargeya S."/>
            <person name="Fitzgerald M."/>
            <person name="Haas B."/>
            <person name="Abouelleil A."/>
            <person name="Alvarado L."/>
            <person name="Arachchi H.M."/>
            <person name="Berlin A."/>
            <person name="Brown A."/>
            <person name="Chapman S.B."/>
            <person name="Chen Z."/>
            <person name="Dunbar C."/>
            <person name="Freedman E."/>
            <person name="Gearin G."/>
            <person name="Gellesch M."/>
            <person name="Goldberg J."/>
            <person name="Griggs A."/>
            <person name="Gujja S."/>
            <person name="Heiman D."/>
            <person name="Howarth C."/>
            <person name="Larson L."/>
            <person name="Lui A."/>
            <person name="MacDonald P.J.P."/>
            <person name="Montmayeur A."/>
            <person name="Murphy C."/>
            <person name="Neiman D."/>
            <person name="Pearson M."/>
            <person name="Priest M."/>
            <person name="Roberts A."/>
            <person name="Saif S."/>
            <person name="Shea T."/>
            <person name="Shenoy N."/>
            <person name="Sisk P."/>
            <person name="Stolte C."/>
            <person name="Sykes S."/>
            <person name="Wortman J."/>
            <person name="Nusbaum C."/>
            <person name="Birren B."/>
        </authorList>
    </citation>
    <scope>NUCLEOTIDE SEQUENCE [LARGE SCALE GENOMIC DNA]</scope>
    <source>
        <strain evidence="1 2">CM5</strain>
    </source>
</reference>
<evidence type="ECO:0000313" key="1">
    <source>
        <dbReference type="EMBL" id="EHL17803.1"/>
    </source>
</evidence>
<dbReference type="Proteomes" id="UP000003379">
    <property type="component" value="Unassembled WGS sequence"/>
</dbReference>
<protein>
    <submittedName>
        <fullName evidence="1">Uncharacterized protein</fullName>
    </submittedName>
</protein>
<feature type="non-terminal residue" evidence="1">
    <location>
        <position position="1"/>
    </location>
</feature>
<dbReference type="HOGENOM" id="CLU_3361391_0_0_9"/>
<comment type="caution">
    <text evidence="1">The sequence shown here is derived from an EMBL/GenBank/DDBJ whole genome shotgun (WGS) entry which is preliminary data.</text>
</comment>
<organism evidence="1 2">
    <name type="scientific">Peptoanaerobacter stomatis</name>
    <dbReference type="NCBI Taxonomy" id="796937"/>
    <lineage>
        <taxon>Bacteria</taxon>
        <taxon>Bacillati</taxon>
        <taxon>Bacillota</taxon>
        <taxon>Clostridia</taxon>
        <taxon>Peptostreptococcales</taxon>
        <taxon>Filifactoraceae</taxon>
        <taxon>Peptoanaerobacter</taxon>
    </lineage>
</organism>
<proteinExistence type="predicted"/>
<sequence length="35" mass="4333">KTDTKDKTKVYKCFDYNTNGQKTKTYYFTEKFRKI</sequence>
<dbReference type="AlphaFoldDB" id="G9XF08"/>
<gene>
    <name evidence="1" type="ORF">HMPREF9628_02161</name>
</gene>